<dbReference type="Pfam" id="PF00575">
    <property type="entry name" value="S1"/>
    <property type="match status" value="1"/>
</dbReference>
<evidence type="ECO:0000313" key="7">
    <source>
        <dbReference type="Proteomes" id="UP001208689"/>
    </source>
</evidence>
<dbReference type="Proteomes" id="UP001208689">
    <property type="component" value="Chromosome"/>
</dbReference>
<dbReference type="InterPro" id="IPR012340">
    <property type="entry name" value="NA-bd_OB-fold"/>
</dbReference>
<dbReference type="NCBIfam" id="NF006333">
    <property type="entry name" value="PRK08563.1"/>
    <property type="match status" value="1"/>
</dbReference>
<keyword evidence="4 6" id="KW-0548">Nucleotidyltransferase</keyword>
<accession>A0ABY6HND3</accession>
<dbReference type="InterPro" id="IPR003029">
    <property type="entry name" value="S1_domain"/>
</dbReference>
<name>A0ABY6HND3_9ARCH</name>
<dbReference type="InterPro" id="IPR046399">
    <property type="entry name" value="RNApol_Rpo7"/>
</dbReference>
<comment type="catalytic activity">
    <reaction evidence="4">
        <text>RNA(n) + a ribonucleoside 5'-triphosphate = RNA(n+1) + diphosphate</text>
        <dbReference type="Rhea" id="RHEA:21248"/>
        <dbReference type="Rhea" id="RHEA-COMP:14527"/>
        <dbReference type="Rhea" id="RHEA-COMP:17342"/>
        <dbReference type="ChEBI" id="CHEBI:33019"/>
        <dbReference type="ChEBI" id="CHEBI:61557"/>
        <dbReference type="ChEBI" id="CHEBI:140395"/>
        <dbReference type="EC" id="2.7.7.6"/>
    </reaction>
</comment>
<dbReference type="GO" id="GO:0000428">
    <property type="term" value="C:DNA-directed RNA polymerase complex"/>
    <property type="evidence" value="ECO:0007669"/>
    <property type="project" value="UniProtKB-KW"/>
</dbReference>
<sequence length="184" mass="20364">MKIPPTKFGGDIKDAAFEILSEQFNGQIFENIGFVIVCIDVLELGNGKLLHGDPSTYHSCTFTVLCYMPELHEIIEGTVVEVVEFGAFIRLGPSDGLCHVSQICDDFISYENMNQRFIGKESNKILTVDDMVRGRIIAVSMGTGRSGKLGLTMRQPFLGKIEWIAEEIEGEGGEIVDDNLEVED</sequence>
<keyword evidence="3 4" id="KW-0804">Transcription</keyword>
<dbReference type="PANTHER" id="PTHR12709:SF4">
    <property type="entry name" value="DNA-DIRECTED RNA POLYMERASE II SUBUNIT RPB7"/>
    <property type="match status" value="1"/>
</dbReference>
<dbReference type="SMART" id="SM00316">
    <property type="entry name" value="S1"/>
    <property type="match status" value="1"/>
</dbReference>
<dbReference type="SUPFAM" id="SSF50249">
    <property type="entry name" value="Nucleic acid-binding proteins"/>
    <property type="match status" value="1"/>
</dbReference>
<dbReference type="InterPro" id="IPR045113">
    <property type="entry name" value="Rpb7-like"/>
</dbReference>
<comment type="function">
    <text evidence="4">DNA-dependent RNA polymerase (RNAP) catalyzes the transcription of DNA into RNA using the four ribonucleoside triphosphates as substrates.</text>
</comment>
<dbReference type="EC" id="2.7.7.6" evidence="4"/>
<keyword evidence="2 4" id="KW-0240">DNA-directed RNA polymerase</keyword>
<proteinExistence type="inferred from homology"/>
<comment type="similarity">
    <text evidence="1 4">Belongs to the eukaryotic RPB7/RPC8 RNA polymerase subunit family.</text>
</comment>
<dbReference type="GO" id="GO:0003899">
    <property type="term" value="F:DNA-directed RNA polymerase activity"/>
    <property type="evidence" value="ECO:0007669"/>
    <property type="project" value="UniProtKB-EC"/>
</dbReference>
<dbReference type="Gene3D" id="3.30.1490.120">
    <property type="entry name" value="RNA polymerase Rpb7-like, N-terminal domain"/>
    <property type="match status" value="1"/>
</dbReference>
<dbReference type="CDD" id="cd04460">
    <property type="entry name" value="S1_RpoE"/>
    <property type="match status" value="1"/>
</dbReference>
<comment type="subunit">
    <text evidence="4">Part of the RNA polymerase complex. Forms a stalk with Rpo4 that extends from the main structure.</text>
</comment>
<dbReference type="Pfam" id="PF03876">
    <property type="entry name" value="SHS2_Rpb7-N"/>
    <property type="match status" value="1"/>
</dbReference>
<dbReference type="SUPFAM" id="SSF88798">
    <property type="entry name" value="N-terminal, heterodimerisation domain of RBP7 (RpoE)"/>
    <property type="match status" value="1"/>
</dbReference>
<protein>
    <recommendedName>
        <fullName evidence="4">DNA-directed RNA polymerase subunit Rpo7</fullName>
        <ecNumber evidence="4">2.7.7.6</ecNumber>
    </recommendedName>
    <alternativeName>
        <fullName evidence="4">DNA-directed RNA polymerase subunit E</fullName>
    </alternativeName>
</protein>
<evidence type="ECO:0000259" key="5">
    <source>
        <dbReference type="PROSITE" id="PS50126"/>
    </source>
</evidence>
<dbReference type="PROSITE" id="PS50126">
    <property type="entry name" value="S1"/>
    <property type="match status" value="1"/>
</dbReference>
<dbReference type="HAMAP" id="MF_00865">
    <property type="entry name" value="RNApol_arch_Rpo7"/>
    <property type="match status" value="1"/>
</dbReference>
<evidence type="ECO:0000313" key="6">
    <source>
        <dbReference type="EMBL" id="UYP45024.1"/>
    </source>
</evidence>
<dbReference type="EMBL" id="CP104013">
    <property type="protein sequence ID" value="UYP45024.1"/>
    <property type="molecule type" value="Genomic_DNA"/>
</dbReference>
<comment type="domain">
    <text evidence="4">Forms 2 domains with an elongated structure; Rpo4 packs into the hinge region between the 2 domains.</text>
</comment>
<dbReference type="NCBIfam" id="TIGR00448">
    <property type="entry name" value="rpoE"/>
    <property type="match status" value="1"/>
</dbReference>
<evidence type="ECO:0000256" key="4">
    <source>
        <dbReference type="HAMAP-Rule" id="MF_00865"/>
    </source>
</evidence>
<keyword evidence="4" id="KW-0963">Cytoplasm</keyword>
<feature type="domain" description="S1 motif" evidence="5">
    <location>
        <begin position="72"/>
        <end position="154"/>
    </location>
</feature>
<organism evidence="6 7">
    <name type="scientific">Candidatus Lokiarchaeum ossiferum</name>
    <dbReference type="NCBI Taxonomy" id="2951803"/>
    <lineage>
        <taxon>Archaea</taxon>
        <taxon>Promethearchaeati</taxon>
        <taxon>Promethearchaeota</taxon>
        <taxon>Promethearchaeia</taxon>
        <taxon>Promethearchaeales</taxon>
        <taxon>Promethearchaeaceae</taxon>
        <taxon>Candidatus Lokiarchaeum</taxon>
    </lineage>
</organism>
<dbReference type="InterPro" id="IPR004519">
    <property type="entry name" value="RNAP_E/RPC8"/>
</dbReference>
<keyword evidence="7" id="KW-1185">Reference proteome</keyword>
<dbReference type="InterPro" id="IPR036898">
    <property type="entry name" value="RNA_pol_Rpb7-like_N_sf"/>
</dbReference>
<evidence type="ECO:0000256" key="1">
    <source>
        <dbReference type="ARBA" id="ARBA00009307"/>
    </source>
</evidence>
<gene>
    <name evidence="4" type="primary">rpo7</name>
    <name evidence="4" type="synonym">rpoE</name>
    <name evidence="6" type="ORF">NEF87_001309</name>
</gene>
<comment type="subcellular location">
    <subcellularLocation>
        <location evidence="4">Cytoplasm</location>
    </subcellularLocation>
</comment>
<dbReference type="Gene3D" id="2.40.50.140">
    <property type="entry name" value="Nucleic acid-binding proteins"/>
    <property type="match status" value="1"/>
</dbReference>
<dbReference type="PANTHER" id="PTHR12709">
    <property type="entry name" value="DNA-DIRECTED RNA POLYMERASE II, III"/>
    <property type="match status" value="1"/>
</dbReference>
<dbReference type="InterPro" id="IPR005576">
    <property type="entry name" value="Rpb7-like_N"/>
</dbReference>
<reference evidence="6" key="1">
    <citation type="submission" date="2022-09" db="EMBL/GenBank/DDBJ databases">
        <title>Actin cytoskeleton and complex cell architecture in an #Asgard archaeon.</title>
        <authorList>
            <person name="Ponce Toledo R.I."/>
            <person name="Schleper C."/>
            <person name="Rodrigues Oliveira T."/>
            <person name="Wollweber F."/>
            <person name="Xu J."/>
            <person name="Rittmann S."/>
            <person name="Klingl A."/>
            <person name="Pilhofer M."/>
        </authorList>
    </citation>
    <scope>NUCLEOTIDE SEQUENCE</scope>
    <source>
        <strain evidence="6">B-35</strain>
    </source>
</reference>
<evidence type="ECO:0000256" key="3">
    <source>
        <dbReference type="ARBA" id="ARBA00023163"/>
    </source>
</evidence>
<evidence type="ECO:0000256" key="2">
    <source>
        <dbReference type="ARBA" id="ARBA00022478"/>
    </source>
</evidence>
<keyword evidence="4 6" id="KW-0808">Transferase</keyword>